<dbReference type="SUPFAM" id="SSF55347">
    <property type="entry name" value="Glyceraldehyde-3-phosphate dehydrogenase-like, C-terminal domain"/>
    <property type="match status" value="1"/>
</dbReference>
<dbReference type="Gene3D" id="3.30.360.10">
    <property type="entry name" value="Dihydrodipicolinate Reductase, domain 2"/>
    <property type="match status" value="1"/>
</dbReference>
<sequence>MIRFGIIGTNFITKLMIESGNHLENFQVQAVYSRTEKRAAEFAQKFDVPEIFTSVDNLVESQQVDAIYVASPNSFHAQQAIKAMNNGKHVLCEKPFASNEREVASMIEAAKVNGVMLMEAVKSTLMPSFLSIQENLYKIGKVRRYVGNFCKYSSRYDAYREGTVLNAFNPEFSNGSLMDLGVYGVYPMVVLFGEPDKVQANGIALSSGVDGEGSLLLTYPHMEAVVMHSKISHSHSPSEIQGEEGVLVIPNISEPSDVFIQYNNGEIENLNVSHTYPSMYYEINEFIGLVEQGATQSTVNSHENSLITAQILQEAREQMGISYPADKI</sequence>
<accession>A0ABW2EFH7</accession>
<reference evidence="4" key="1">
    <citation type="journal article" date="2019" name="Int. J. Syst. Evol. Microbiol.">
        <title>The Global Catalogue of Microorganisms (GCM) 10K type strain sequencing project: providing services to taxonomists for standard genome sequencing and annotation.</title>
        <authorList>
            <consortium name="The Broad Institute Genomics Platform"/>
            <consortium name="The Broad Institute Genome Sequencing Center for Infectious Disease"/>
            <person name="Wu L."/>
            <person name="Ma J."/>
        </authorList>
    </citation>
    <scope>NUCLEOTIDE SEQUENCE [LARGE SCALE GENOMIC DNA]</scope>
    <source>
        <strain evidence="4">CGMCC 4.1621</strain>
    </source>
</reference>
<evidence type="ECO:0000259" key="2">
    <source>
        <dbReference type="Pfam" id="PF22725"/>
    </source>
</evidence>
<name>A0ABW2EFH7_9BACI</name>
<evidence type="ECO:0000259" key="1">
    <source>
        <dbReference type="Pfam" id="PF01408"/>
    </source>
</evidence>
<dbReference type="PANTHER" id="PTHR43054">
    <property type="match status" value="1"/>
</dbReference>
<proteinExistence type="predicted"/>
<dbReference type="SUPFAM" id="SSF51735">
    <property type="entry name" value="NAD(P)-binding Rossmann-fold domains"/>
    <property type="match status" value="1"/>
</dbReference>
<dbReference type="Pfam" id="PF01408">
    <property type="entry name" value="GFO_IDH_MocA"/>
    <property type="match status" value="1"/>
</dbReference>
<dbReference type="InterPro" id="IPR055170">
    <property type="entry name" value="GFO_IDH_MocA-like_dom"/>
</dbReference>
<dbReference type="Gene3D" id="3.40.50.720">
    <property type="entry name" value="NAD(P)-binding Rossmann-like Domain"/>
    <property type="match status" value="1"/>
</dbReference>
<keyword evidence="4" id="KW-1185">Reference proteome</keyword>
<gene>
    <name evidence="3" type="ORF">ACFQIC_03385</name>
</gene>
<evidence type="ECO:0000313" key="4">
    <source>
        <dbReference type="Proteomes" id="UP001596410"/>
    </source>
</evidence>
<dbReference type="InterPro" id="IPR000683">
    <property type="entry name" value="Gfo/Idh/MocA-like_OxRdtase_N"/>
</dbReference>
<dbReference type="Proteomes" id="UP001596410">
    <property type="component" value="Unassembled WGS sequence"/>
</dbReference>
<feature type="domain" description="GFO/IDH/MocA-like oxidoreductase" evidence="2">
    <location>
        <begin position="138"/>
        <end position="247"/>
    </location>
</feature>
<dbReference type="InterPro" id="IPR036291">
    <property type="entry name" value="NAD(P)-bd_dom_sf"/>
</dbReference>
<dbReference type="PANTHER" id="PTHR43054:SF1">
    <property type="entry name" value="SCYLLO-INOSITOL 2-DEHYDROGENASE (NADP(+)) IOLU"/>
    <property type="match status" value="1"/>
</dbReference>
<dbReference type="RefSeq" id="WP_204708736.1">
    <property type="nucleotide sequence ID" value="NZ_JBHSZV010000010.1"/>
</dbReference>
<dbReference type="EMBL" id="JBHSZV010000010">
    <property type="protein sequence ID" value="MFC7060913.1"/>
    <property type="molecule type" value="Genomic_DNA"/>
</dbReference>
<feature type="domain" description="Gfo/Idh/MocA-like oxidoreductase N-terminal" evidence="1">
    <location>
        <begin position="2"/>
        <end position="119"/>
    </location>
</feature>
<dbReference type="Pfam" id="PF22725">
    <property type="entry name" value="GFO_IDH_MocA_C3"/>
    <property type="match status" value="1"/>
</dbReference>
<comment type="caution">
    <text evidence="3">The sequence shown here is derived from an EMBL/GenBank/DDBJ whole genome shotgun (WGS) entry which is preliminary data.</text>
</comment>
<protein>
    <submittedName>
        <fullName evidence="3">Gfo/Idh/MocA family protein</fullName>
    </submittedName>
</protein>
<organism evidence="3 4">
    <name type="scientific">Halobacillus seohaensis</name>
    <dbReference type="NCBI Taxonomy" id="447421"/>
    <lineage>
        <taxon>Bacteria</taxon>
        <taxon>Bacillati</taxon>
        <taxon>Bacillota</taxon>
        <taxon>Bacilli</taxon>
        <taxon>Bacillales</taxon>
        <taxon>Bacillaceae</taxon>
        <taxon>Halobacillus</taxon>
    </lineage>
</organism>
<evidence type="ECO:0000313" key="3">
    <source>
        <dbReference type="EMBL" id="MFC7060913.1"/>
    </source>
</evidence>